<evidence type="ECO:0000313" key="3">
    <source>
        <dbReference type="Proteomes" id="UP000499080"/>
    </source>
</evidence>
<dbReference type="EMBL" id="BGPR01020201">
    <property type="protein sequence ID" value="GBN84046.1"/>
    <property type="molecule type" value="Genomic_DNA"/>
</dbReference>
<evidence type="ECO:0000313" key="2">
    <source>
        <dbReference type="EMBL" id="GBN84046.1"/>
    </source>
</evidence>
<protein>
    <submittedName>
        <fullName evidence="2">Uncharacterized protein</fullName>
    </submittedName>
</protein>
<name>A0A4Y2S8X1_ARAVE</name>
<keyword evidence="1" id="KW-0472">Membrane</keyword>
<evidence type="ECO:0000256" key="1">
    <source>
        <dbReference type="SAM" id="Phobius"/>
    </source>
</evidence>
<comment type="caution">
    <text evidence="2">The sequence shown here is derived from an EMBL/GenBank/DDBJ whole genome shotgun (WGS) entry which is preliminary data.</text>
</comment>
<gene>
    <name evidence="2" type="ORF">AVEN_41281_1</name>
</gene>
<dbReference type="AlphaFoldDB" id="A0A4Y2S8X1"/>
<feature type="transmembrane region" description="Helical" evidence="1">
    <location>
        <begin position="72"/>
        <end position="92"/>
    </location>
</feature>
<reference evidence="2 3" key="1">
    <citation type="journal article" date="2019" name="Sci. Rep.">
        <title>Orb-weaving spider Araneus ventricosus genome elucidates the spidroin gene catalogue.</title>
        <authorList>
            <person name="Kono N."/>
            <person name="Nakamura H."/>
            <person name="Ohtoshi R."/>
            <person name="Moran D.A.P."/>
            <person name="Shinohara A."/>
            <person name="Yoshida Y."/>
            <person name="Fujiwara M."/>
            <person name="Mori M."/>
            <person name="Tomita M."/>
            <person name="Arakawa K."/>
        </authorList>
    </citation>
    <scope>NUCLEOTIDE SEQUENCE [LARGE SCALE GENOMIC DNA]</scope>
</reference>
<keyword evidence="1" id="KW-0812">Transmembrane</keyword>
<accession>A0A4Y2S8X1</accession>
<organism evidence="2 3">
    <name type="scientific">Araneus ventricosus</name>
    <name type="common">Orbweaver spider</name>
    <name type="synonym">Epeira ventricosa</name>
    <dbReference type="NCBI Taxonomy" id="182803"/>
    <lineage>
        <taxon>Eukaryota</taxon>
        <taxon>Metazoa</taxon>
        <taxon>Ecdysozoa</taxon>
        <taxon>Arthropoda</taxon>
        <taxon>Chelicerata</taxon>
        <taxon>Arachnida</taxon>
        <taxon>Araneae</taxon>
        <taxon>Araneomorphae</taxon>
        <taxon>Entelegynae</taxon>
        <taxon>Araneoidea</taxon>
        <taxon>Araneidae</taxon>
        <taxon>Araneus</taxon>
    </lineage>
</organism>
<dbReference type="Proteomes" id="UP000499080">
    <property type="component" value="Unassembled WGS sequence"/>
</dbReference>
<keyword evidence="3" id="KW-1185">Reference proteome</keyword>
<sequence length="98" mass="10978">MENVSIYLPALFNLPAYDPIISISPELPRDILEHTFIFLQLREEVSPPNCVANLSDLINSSKLSRNVPRTCCVVRIAIIFVNTYLLSFILILSSSAGR</sequence>
<proteinExistence type="predicted"/>
<keyword evidence="1" id="KW-1133">Transmembrane helix</keyword>